<feature type="transmembrane region" description="Helical" evidence="2">
    <location>
        <begin position="121"/>
        <end position="140"/>
    </location>
</feature>
<feature type="transmembrane region" description="Helical" evidence="2">
    <location>
        <begin position="406"/>
        <end position="429"/>
    </location>
</feature>
<evidence type="ECO:0000256" key="2">
    <source>
        <dbReference type="SAM" id="Phobius"/>
    </source>
</evidence>
<dbReference type="RefSeq" id="WP_203813426.1">
    <property type="nucleotide sequence ID" value="NZ_BOMY01000053.1"/>
</dbReference>
<keyword evidence="4" id="KW-1185">Reference proteome</keyword>
<accession>A0A919TW61</accession>
<feature type="transmembrane region" description="Helical" evidence="2">
    <location>
        <begin position="302"/>
        <end position="323"/>
    </location>
</feature>
<evidence type="ECO:0000313" key="4">
    <source>
        <dbReference type="Proteomes" id="UP000623608"/>
    </source>
</evidence>
<feature type="transmembrane region" description="Helical" evidence="2">
    <location>
        <begin position="152"/>
        <end position="178"/>
    </location>
</feature>
<evidence type="ECO:0008006" key="5">
    <source>
        <dbReference type="Google" id="ProtNLM"/>
    </source>
</evidence>
<feature type="transmembrane region" description="Helical" evidence="2">
    <location>
        <begin position="199"/>
        <end position="216"/>
    </location>
</feature>
<feature type="transmembrane region" description="Helical" evidence="2">
    <location>
        <begin position="236"/>
        <end position="257"/>
    </location>
</feature>
<name>A0A919TW61_9ACTN</name>
<evidence type="ECO:0000256" key="1">
    <source>
        <dbReference type="SAM" id="MobiDB-lite"/>
    </source>
</evidence>
<feature type="transmembrane region" description="Helical" evidence="2">
    <location>
        <begin position="278"/>
        <end position="296"/>
    </location>
</feature>
<evidence type="ECO:0000313" key="3">
    <source>
        <dbReference type="EMBL" id="GIF25608.1"/>
    </source>
</evidence>
<feature type="transmembrane region" description="Helical" evidence="2">
    <location>
        <begin position="362"/>
        <end position="386"/>
    </location>
</feature>
<protein>
    <recommendedName>
        <fullName evidence="5">Patatin-like phospholipase</fullName>
    </recommendedName>
</protein>
<organism evidence="3 4">
    <name type="scientific">Paractinoplanes tereljensis</name>
    <dbReference type="NCBI Taxonomy" id="571912"/>
    <lineage>
        <taxon>Bacteria</taxon>
        <taxon>Bacillati</taxon>
        <taxon>Actinomycetota</taxon>
        <taxon>Actinomycetes</taxon>
        <taxon>Micromonosporales</taxon>
        <taxon>Micromonosporaceae</taxon>
        <taxon>Paractinoplanes</taxon>
    </lineage>
</organism>
<dbReference type="AlphaFoldDB" id="A0A919TW61"/>
<sequence>MTSERELPWWLAWPMVLLGAVASIVMGEAAGLLNRLQLAGQPHYGAGSLTGWPGLPWAHREITAAITAWSDRTAAPGLRDQALLWVHVYLVADLVFIAAYGTLLIAALLTTRYNWAAIRRLVLPVAVLDLAETLWTWLVVGDLGGAPNGAAATVLAVLTALKWVALAIAVGAVLLKWLTPEPGPQPPGKGPRIWRRHRVQMVAVALLFLVFAAPLHGPLDQIQDIVRAWLQKGFPLGAVAGPLAGTVLLCVALWVAGRWALLDGVDEGSEREHEQWRPSLIAGGIVAGLCLVLWLVPGIDMGLNLLGVALLLVAAGGASYLVTTYGSELWLFKPSKTASDRGPEQLDRPGDDWARVRYVGRLLAVAPLVALGMLLVRAFSGMAMVPRDVLPLHDSAVDQEVTTGDIWVWLIVGGLLVAAVAPLAAWGIATAEKRWLDRENTTKAQVRVPNVVGIVVLVIGVAATVAGTLDPRWTGQVLRVIGLIATLGATLVIAFGWMQRRVELHRPAPVFRRLDRTPVLILSIAALMIAAQFDAGRYHAVHVGEGDHTSPPAGNALDASFRSWLGAVRDGCLPAAGATAGGRPAVPLVLVAAPGGGARAAYWTAAALDDLTNPELQKAAVRRADPNGTGVACGERALFAISGVSGGSVGAAAWAVAKYGATTAGVPTNSELVTGAKSVSALIQEDPLAAGLAAGLYRDFPRILHGVDGYRDHLMPDRARTIEEGWEHENPAMAADMMTMAPAGQPWRPLLMFNGTAVETGCRVVVGPIPAAVTAHQPAEKLKSCRAAAGPTTAGRSGLFAVGALDARDYLGRQTGDGCETADDATFRLSTAALLSARFPYITPTGSLVFCPEGGGVSKTFDVDGGYLENNGIALALDLWRALEPMVAEHNRTASGTDPLVAPMLVVLDNHYQSAGAAQAADRPVELVAPVTAYLAPRQAQTDPIMLQDALMELSGPLPGLAQGQLRVGRNACADSRVFRVAPNVHPGVEAPLGWVLSRPSQQDLRSELDKQVVLGDLCRTASDPVAGDDDATTPATGTVPALEPGQMAPALQMMGGALNVP</sequence>
<keyword evidence="2" id="KW-1133">Transmembrane helix</keyword>
<reference evidence="3" key="1">
    <citation type="submission" date="2021-01" db="EMBL/GenBank/DDBJ databases">
        <title>Whole genome shotgun sequence of Actinoplanes tereljensis NBRC 105297.</title>
        <authorList>
            <person name="Komaki H."/>
            <person name="Tamura T."/>
        </authorList>
    </citation>
    <scope>NUCLEOTIDE SEQUENCE</scope>
    <source>
        <strain evidence="3">NBRC 105297</strain>
    </source>
</reference>
<feature type="transmembrane region" description="Helical" evidence="2">
    <location>
        <begin position="7"/>
        <end position="26"/>
    </location>
</feature>
<dbReference type="EMBL" id="BOMY01000053">
    <property type="protein sequence ID" value="GIF25608.1"/>
    <property type="molecule type" value="Genomic_DNA"/>
</dbReference>
<comment type="caution">
    <text evidence="3">The sequence shown here is derived from an EMBL/GenBank/DDBJ whole genome shotgun (WGS) entry which is preliminary data.</text>
</comment>
<feature type="transmembrane region" description="Helical" evidence="2">
    <location>
        <begin position="480"/>
        <end position="498"/>
    </location>
</feature>
<feature type="region of interest" description="Disordered" evidence="1">
    <location>
        <begin position="1022"/>
        <end position="1041"/>
    </location>
</feature>
<feature type="transmembrane region" description="Helical" evidence="2">
    <location>
        <begin position="519"/>
        <end position="540"/>
    </location>
</feature>
<feature type="transmembrane region" description="Helical" evidence="2">
    <location>
        <begin position="86"/>
        <end position="109"/>
    </location>
</feature>
<feature type="transmembrane region" description="Helical" evidence="2">
    <location>
        <begin position="450"/>
        <end position="468"/>
    </location>
</feature>
<proteinExistence type="predicted"/>
<dbReference type="Proteomes" id="UP000623608">
    <property type="component" value="Unassembled WGS sequence"/>
</dbReference>
<gene>
    <name evidence="3" type="ORF">Ate02nite_83380</name>
</gene>
<keyword evidence="2" id="KW-0812">Transmembrane</keyword>
<keyword evidence="2" id="KW-0472">Membrane</keyword>